<keyword evidence="1" id="KW-0648">Protein biosynthesis</keyword>
<accession>A0ACD3BEX2</accession>
<proteinExistence type="predicted"/>
<gene>
    <name evidence="1" type="ORF">BDN72DRAFT_831838</name>
</gene>
<keyword evidence="2" id="KW-1185">Reference proteome</keyword>
<evidence type="ECO:0000313" key="1">
    <source>
        <dbReference type="EMBL" id="TFK75562.1"/>
    </source>
</evidence>
<keyword evidence="1" id="KW-0251">Elongation factor</keyword>
<name>A0ACD3BEX2_9AGAR</name>
<protein>
    <submittedName>
        <fullName evidence="1">Transcription elongation factor Spt5</fullName>
    </submittedName>
</protein>
<evidence type="ECO:0000313" key="2">
    <source>
        <dbReference type="Proteomes" id="UP000308600"/>
    </source>
</evidence>
<dbReference type="EMBL" id="ML208262">
    <property type="protein sequence ID" value="TFK75562.1"/>
    <property type="molecule type" value="Genomic_DNA"/>
</dbReference>
<dbReference type="Proteomes" id="UP000308600">
    <property type="component" value="Unassembled WGS sequence"/>
</dbReference>
<reference evidence="1 2" key="1">
    <citation type="journal article" date="2019" name="Nat. Ecol. Evol.">
        <title>Megaphylogeny resolves global patterns of mushroom evolution.</title>
        <authorList>
            <person name="Varga T."/>
            <person name="Krizsan K."/>
            <person name="Foldi C."/>
            <person name="Dima B."/>
            <person name="Sanchez-Garcia M."/>
            <person name="Sanchez-Ramirez S."/>
            <person name="Szollosi G.J."/>
            <person name="Szarkandi J.G."/>
            <person name="Papp V."/>
            <person name="Albert L."/>
            <person name="Andreopoulos W."/>
            <person name="Angelini C."/>
            <person name="Antonin V."/>
            <person name="Barry K.W."/>
            <person name="Bougher N.L."/>
            <person name="Buchanan P."/>
            <person name="Buyck B."/>
            <person name="Bense V."/>
            <person name="Catcheside P."/>
            <person name="Chovatia M."/>
            <person name="Cooper J."/>
            <person name="Damon W."/>
            <person name="Desjardin D."/>
            <person name="Finy P."/>
            <person name="Geml J."/>
            <person name="Haridas S."/>
            <person name="Hughes K."/>
            <person name="Justo A."/>
            <person name="Karasinski D."/>
            <person name="Kautmanova I."/>
            <person name="Kiss B."/>
            <person name="Kocsube S."/>
            <person name="Kotiranta H."/>
            <person name="LaButti K.M."/>
            <person name="Lechner B.E."/>
            <person name="Liimatainen K."/>
            <person name="Lipzen A."/>
            <person name="Lukacs Z."/>
            <person name="Mihaltcheva S."/>
            <person name="Morgado L.N."/>
            <person name="Niskanen T."/>
            <person name="Noordeloos M.E."/>
            <person name="Ohm R.A."/>
            <person name="Ortiz-Santana B."/>
            <person name="Ovrebo C."/>
            <person name="Racz N."/>
            <person name="Riley R."/>
            <person name="Savchenko A."/>
            <person name="Shiryaev A."/>
            <person name="Soop K."/>
            <person name="Spirin V."/>
            <person name="Szebenyi C."/>
            <person name="Tomsovsky M."/>
            <person name="Tulloss R.E."/>
            <person name="Uehling J."/>
            <person name="Grigoriev I.V."/>
            <person name="Vagvolgyi C."/>
            <person name="Papp T."/>
            <person name="Martin F.M."/>
            <person name="Miettinen O."/>
            <person name="Hibbett D.S."/>
            <person name="Nagy L.G."/>
        </authorList>
    </citation>
    <scope>NUCLEOTIDE SEQUENCE [LARGE SCALE GENOMIC DNA]</scope>
    <source>
        <strain evidence="1 2">NL-1719</strain>
    </source>
</reference>
<sequence length="1103" mass="121627">MSDGEDQDMFGQGGSDPAMQEVEEDVEQDGNEEESAAQPASASKGKGREYEEEEEEEEERDPEEEEDDEEDEEDDEEEEEDSGRRKKQKTRHRKKPAASRFLDIEAEVSDDEDEEEDEEYDGADGFIEAVDEGGDDDRRHHALLDKKRQIAEEDKSPEQIARDLSRRYGQQRAVCYTGDMNEIPQRLLMPSVHDASLWQVRVKVCTWRHEREIVYSLMRKAIDVEFTANPLNILAAFQRDSLPGMIYVEVRSSAQVAKACNGLVGVYPSRGIQLVPIEEMASPLQIKKQDITVTPGSWVRTRRGKYQGDLAQVVDVTENGEDVGLRFIPRIDPNPTDDGGVEGSKKRKKTTGPGNMRPPQRLFNYEEIIRAYERKLNETYKDGLIEKDFKLSALILEDVNPTLDEITQFTRKRDETEHDSMIDLLVIAEASRKAAIAVLQPGDHVEVFEGEQAGVHGVVDEINQDVVTITAIGVEIDGQKVELPARSVRKRFKPGDHVKVMTGQNADETGLVVSVTDNVVTFISDMTLQEVSVFSKDLREAAEVGSSTNAVGNYELHDLVQLDVQTVDIIFKTERDSFRVLDQNGQVRLVKPHQISMRRDSNRAIATDAHGHELRINDNMKEMDGEGRKGRILHIHQSFYAFLHNRDIVENGGVFVTRARSLVSVAPKGGLIKPGTDLSKMNPAMIAPTGGMVGSGNMGRGPRDRDIGLTVWVVKGAQKGYVGTIRDTNGTIARVELRTGNKIISIDKKNLHKRIPPDGKLVPLDYHAQGQNDGFKQPFPRNNGGGRTPSNFNNAMARTPNPYNDARTPAWNASSRTPNPYAESGKTPAWNASSRTPNPYADGGRTPAWNANSRTPNPYASGGGSSGTWGGATPGRTPNGGGWGDNSGWGTSPERTSGGWGSDAWTAPTPAAAPTPASAPTPALSAPTPAASHTPAAYRRVNVASAPTPGAGLDMYNEQDDIAREESPFNNGWLFDSEFSNVQQRLRVIVKRTRHDNYLNGDLENHEGRVMGAVRVGDNFEQSALIKFEDGAIPQRTILTKYLDPAPPKNMNDEAVILDGKSKGVVVVVRESPDVKVTVSTKADPSSIFEVPQDELAMLYPEP</sequence>
<organism evidence="1 2">
    <name type="scientific">Pluteus cervinus</name>
    <dbReference type="NCBI Taxonomy" id="181527"/>
    <lineage>
        <taxon>Eukaryota</taxon>
        <taxon>Fungi</taxon>
        <taxon>Dikarya</taxon>
        <taxon>Basidiomycota</taxon>
        <taxon>Agaricomycotina</taxon>
        <taxon>Agaricomycetes</taxon>
        <taxon>Agaricomycetidae</taxon>
        <taxon>Agaricales</taxon>
        <taxon>Pluteineae</taxon>
        <taxon>Pluteaceae</taxon>
        <taxon>Pluteus</taxon>
    </lineage>
</organism>